<dbReference type="KEGG" id="pmet:G4Y79_05230"/>
<dbReference type="Proteomes" id="UP000594468">
    <property type="component" value="Chromosome"/>
</dbReference>
<gene>
    <name evidence="1" type="ORF">G4Y79_05230</name>
</gene>
<proteinExistence type="predicted"/>
<name>A0A7S8EBM4_9CHLR</name>
<dbReference type="AlphaFoldDB" id="A0A7S8EBM4"/>
<organism evidence="1 2">
    <name type="scientific">Phototrophicus methaneseepsis</name>
    <dbReference type="NCBI Taxonomy" id="2710758"/>
    <lineage>
        <taxon>Bacteria</taxon>
        <taxon>Bacillati</taxon>
        <taxon>Chloroflexota</taxon>
        <taxon>Candidatus Thermofontia</taxon>
        <taxon>Phototrophicales</taxon>
        <taxon>Phototrophicaceae</taxon>
        <taxon>Phototrophicus</taxon>
    </lineage>
</organism>
<dbReference type="EMBL" id="CP062983">
    <property type="protein sequence ID" value="QPC83783.1"/>
    <property type="molecule type" value="Genomic_DNA"/>
</dbReference>
<accession>A0A7S8EBM4</accession>
<dbReference type="RefSeq" id="WP_195171847.1">
    <property type="nucleotide sequence ID" value="NZ_CP062983.1"/>
</dbReference>
<evidence type="ECO:0000313" key="2">
    <source>
        <dbReference type="Proteomes" id="UP000594468"/>
    </source>
</evidence>
<reference evidence="1 2" key="1">
    <citation type="submission" date="2020-02" db="EMBL/GenBank/DDBJ databases">
        <authorList>
            <person name="Zheng R.K."/>
            <person name="Sun C.M."/>
        </authorList>
    </citation>
    <scope>NUCLEOTIDE SEQUENCE [LARGE SCALE GENOMIC DNA]</scope>
    <source>
        <strain evidence="2">rifampicinis</strain>
    </source>
</reference>
<evidence type="ECO:0000313" key="1">
    <source>
        <dbReference type="EMBL" id="QPC83783.1"/>
    </source>
</evidence>
<sequence length="134" mass="13657">MTAITVGTVQAGLGARVSHARNGEAVAAGKAIYLDATDMNRAKLADPAAEASAQLAGFTVAGGADEGYCAYVSEGVVIFSGSPLTKGTWYALSPTPGGIGPLSDLDTGDYPTLCGYALDSDRLYVRRVIPTVSL</sequence>
<protein>
    <submittedName>
        <fullName evidence="1">Uncharacterized protein</fullName>
    </submittedName>
</protein>
<keyword evidence="2" id="KW-1185">Reference proteome</keyword>